<dbReference type="Gene3D" id="1.10.10.10">
    <property type="entry name" value="Winged helix-like DNA-binding domain superfamily/Winged helix DNA-binding domain"/>
    <property type="match status" value="1"/>
</dbReference>
<sequence>MQKLKGLTKALHCPTRWDIINIIGKGEAKTKEIRQEMKDKGYDLSKPGLYYHLSELKDAGIIKVSDYVEEGRGAPEKKWKLAREKIEINLVDSGE</sequence>
<evidence type="ECO:0000313" key="2">
    <source>
        <dbReference type="Proteomes" id="UP000070311"/>
    </source>
</evidence>
<dbReference type="SUPFAM" id="SSF46785">
    <property type="entry name" value="Winged helix' DNA-binding domain"/>
    <property type="match status" value="1"/>
</dbReference>
<comment type="caution">
    <text evidence="1">The sequence shown here is derived from an EMBL/GenBank/DDBJ whole genome shotgun (WGS) entry which is preliminary data.</text>
</comment>
<reference evidence="1 2" key="1">
    <citation type="journal article" date="2016" name="Sci. Rep.">
        <title>Metabolic traits of an uncultured archaeal lineage -MSBL1- from brine pools of the Red Sea.</title>
        <authorList>
            <person name="Mwirichia R."/>
            <person name="Alam I."/>
            <person name="Rashid M."/>
            <person name="Vinu M."/>
            <person name="Ba-Alawi W."/>
            <person name="Anthony Kamau A."/>
            <person name="Kamanda Ngugi D."/>
            <person name="Goker M."/>
            <person name="Klenk H.P."/>
            <person name="Bajic V."/>
            <person name="Stingl U."/>
        </authorList>
    </citation>
    <scope>NUCLEOTIDE SEQUENCE [LARGE SCALE GENOMIC DNA]</scope>
    <source>
        <strain evidence="1">SCGC-AAA382A13</strain>
    </source>
</reference>
<protein>
    <recommendedName>
        <fullName evidence="3">HTH arsR-type domain-containing protein</fullName>
    </recommendedName>
</protein>
<dbReference type="AlphaFoldDB" id="A0A133VG01"/>
<name>A0A133VG01_9EURY</name>
<dbReference type="EMBL" id="LHYD01000017">
    <property type="protein sequence ID" value="KXB05363.1"/>
    <property type="molecule type" value="Genomic_DNA"/>
</dbReference>
<organism evidence="1 2">
    <name type="scientific">candidate division MSBL1 archaeon SCGC-AAA382A13</name>
    <dbReference type="NCBI Taxonomy" id="1698279"/>
    <lineage>
        <taxon>Archaea</taxon>
        <taxon>Methanobacteriati</taxon>
        <taxon>Methanobacteriota</taxon>
        <taxon>candidate division MSBL1</taxon>
    </lineage>
</organism>
<dbReference type="Pfam" id="PF12840">
    <property type="entry name" value="HTH_20"/>
    <property type="match status" value="1"/>
</dbReference>
<dbReference type="InterPro" id="IPR011991">
    <property type="entry name" value="ArsR-like_HTH"/>
</dbReference>
<dbReference type="InterPro" id="IPR036390">
    <property type="entry name" value="WH_DNA-bd_sf"/>
</dbReference>
<accession>A0A133VG01</accession>
<dbReference type="InterPro" id="IPR036388">
    <property type="entry name" value="WH-like_DNA-bd_sf"/>
</dbReference>
<dbReference type="CDD" id="cd00090">
    <property type="entry name" value="HTH_ARSR"/>
    <property type="match status" value="1"/>
</dbReference>
<proteinExistence type="predicted"/>
<keyword evidence="2" id="KW-1185">Reference proteome</keyword>
<dbReference type="Proteomes" id="UP000070311">
    <property type="component" value="Unassembled WGS sequence"/>
</dbReference>
<gene>
    <name evidence="1" type="ORF">AKJ50_01135</name>
</gene>
<evidence type="ECO:0008006" key="3">
    <source>
        <dbReference type="Google" id="ProtNLM"/>
    </source>
</evidence>
<evidence type="ECO:0000313" key="1">
    <source>
        <dbReference type="EMBL" id="KXB05363.1"/>
    </source>
</evidence>